<organism evidence="10 11">
    <name type="scientific">Acanthosepion pharaonis</name>
    <name type="common">Pharaoh cuttlefish</name>
    <name type="synonym">Sepia pharaonis</name>
    <dbReference type="NCBI Taxonomy" id="158019"/>
    <lineage>
        <taxon>Eukaryota</taxon>
        <taxon>Metazoa</taxon>
        <taxon>Spiralia</taxon>
        <taxon>Lophotrochozoa</taxon>
        <taxon>Mollusca</taxon>
        <taxon>Cephalopoda</taxon>
        <taxon>Coleoidea</taxon>
        <taxon>Decapodiformes</taxon>
        <taxon>Sepiida</taxon>
        <taxon>Sepiina</taxon>
        <taxon>Sepiidae</taxon>
        <taxon>Acanthosepion</taxon>
    </lineage>
</organism>
<feature type="transmembrane region" description="Helical" evidence="8">
    <location>
        <begin position="342"/>
        <end position="362"/>
    </location>
</feature>
<evidence type="ECO:0000313" key="10">
    <source>
        <dbReference type="EMBL" id="CAE1284391.1"/>
    </source>
</evidence>
<keyword evidence="4 8" id="KW-0812">Transmembrane</keyword>
<dbReference type="Proteomes" id="UP000597762">
    <property type="component" value="Unassembled WGS sequence"/>
</dbReference>
<dbReference type="PROSITE" id="PS00217">
    <property type="entry name" value="SUGAR_TRANSPORT_2"/>
    <property type="match status" value="1"/>
</dbReference>
<evidence type="ECO:0000256" key="3">
    <source>
        <dbReference type="ARBA" id="ARBA00022475"/>
    </source>
</evidence>
<evidence type="ECO:0000256" key="8">
    <source>
        <dbReference type="SAM" id="Phobius"/>
    </source>
</evidence>
<comment type="caution">
    <text evidence="10">The sequence shown here is derived from an EMBL/GenBank/DDBJ whole genome shotgun (WGS) entry which is preliminary data.</text>
</comment>
<feature type="transmembrane region" description="Helical" evidence="8">
    <location>
        <begin position="156"/>
        <end position="177"/>
    </location>
</feature>
<feature type="transmembrane region" description="Helical" evidence="8">
    <location>
        <begin position="273"/>
        <end position="290"/>
    </location>
</feature>
<keyword evidence="3" id="KW-1003">Cell membrane</keyword>
<dbReference type="GO" id="GO:0055056">
    <property type="term" value="F:D-glucose transmembrane transporter activity"/>
    <property type="evidence" value="ECO:0007669"/>
    <property type="project" value="TreeGrafter"/>
</dbReference>
<feature type="transmembrane region" description="Helical" evidence="8">
    <location>
        <begin position="126"/>
        <end position="149"/>
    </location>
</feature>
<dbReference type="InterPro" id="IPR020846">
    <property type="entry name" value="MFS_dom"/>
</dbReference>
<dbReference type="SUPFAM" id="SSF103473">
    <property type="entry name" value="MFS general substrate transporter"/>
    <property type="match status" value="1"/>
</dbReference>
<evidence type="ECO:0000256" key="7">
    <source>
        <dbReference type="RuleBase" id="RU003346"/>
    </source>
</evidence>
<dbReference type="PANTHER" id="PTHR23503:SF8">
    <property type="entry name" value="FACILITATED GLUCOSE TRANSPORTER PROTEIN 1"/>
    <property type="match status" value="1"/>
</dbReference>
<gene>
    <name evidence="10" type="ORF">SPHA_44715</name>
</gene>
<evidence type="ECO:0000256" key="4">
    <source>
        <dbReference type="ARBA" id="ARBA00022692"/>
    </source>
</evidence>
<feature type="transmembrane region" description="Helical" evidence="8">
    <location>
        <begin position="374"/>
        <end position="402"/>
    </location>
</feature>
<dbReference type="Pfam" id="PF00083">
    <property type="entry name" value="Sugar_tr"/>
    <property type="match status" value="1"/>
</dbReference>
<dbReference type="GO" id="GO:0005886">
    <property type="term" value="C:plasma membrane"/>
    <property type="evidence" value="ECO:0007669"/>
    <property type="project" value="UniProtKB-SubCell"/>
</dbReference>
<dbReference type="GO" id="GO:0046323">
    <property type="term" value="P:D-glucose import"/>
    <property type="evidence" value="ECO:0007669"/>
    <property type="project" value="TreeGrafter"/>
</dbReference>
<dbReference type="NCBIfam" id="TIGR00879">
    <property type="entry name" value="SP"/>
    <property type="match status" value="1"/>
</dbReference>
<dbReference type="PROSITE" id="PS50850">
    <property type="entry name" value="MFS"/>
    <property type="match status" value="1"/>
</dbReference>
<comment type="similarity">
    <text evidence="7">Belongs to the major facilitator superfamily. Sugar transporter (TC 2.A.1.1) family.</text>
</comment>
<dbReference type="PROSITE" id="PS00216">
    <property type="entry name" value="SUGAR_TRANSPORT_1"/>
    <property type="match status" value="1"/>
</dbReference>
<reference evidence="10" key="1">
    <citation type="submission" date="2021-01" db="EMBL/GenBank/DDBJ databases">
        <authorList>
            <person name="Li R."/>
            <person name="Bekaert M."/>
        </authorList>
    </citation>
    <scope>NUCLEOTIDE SEQUENCE</scope>
    <source>
        <strain evidence="10">Farmed</strain>
    </source>
</reference>
<evidence type="ECO:0000256" key="6">
    <source>
        <dbReference type="ARBA" id="ARBA00023136"/>
    </source>
</evidence>
<dbReference type="PRINTS" id="PR00171">
    <property type="entry name" value="SUGRTRNSPORT"/>
</dbReference>
<proteinExistence type="inferred from homology"/>
<dbReference type="EMBL" id="CAHIKZ030002288">
    <property type="protein sequence ID" value="CAE1284391.1"/>
    <property type="molecule type" value="Genomic_DNA"/>
</dbReference>
<feature type="transmembrane region" description="Helical" evidence="8">
    <location>
        <begin position="69"/>
        <end position="91"/>
    </location>
</feature>
<keyword evidence="2 7" id="KW-0813">Transport</keyword>
<dbReference type="InterPro" id="IPR005828">
    <property type="entry name" value="MFS_sugar_transport-like"/>
</dbReference>
<dbReference type="InterPro" id="IPR005829">
    <property type="entry name" value="Sugar_transporter_CS"/>
</dbReference>
<dbReference type="OrthoDB" id="4540492at2759"/>
<keyword evidence="6 8" id="KW-0472">Membrane</keyword>
<dbReference type="GO" id="GO:1990539">
    <property type="term" value="P:fructose import across plasma membrane"/>
    <property type="evidence" value="ECO:0007669"/>
    <property type="project" value="UniProtKB-ARBA"/>
</dbReference>
<protein>
    <submittedName>
        <fullName evidence="10">SLC2A1</fullName>
    </submittedName>
</protein>
<dbReference type="GO" id="GO:0070837">
    <property type="term" value="P:dehydroascorbic acid transport"/>
    <property type="evidence" value="ECO:0007669"/>
    <property type="project" value="TreeGrafter"/>
</dbReference>
<feature type="transmembrane region" description="Helical" evidence="8">
    <location>
        <begin position="414"/>
        <end position="436"/>
    </location>
</feature>
<dbReference type="GO" id="GO:0005353">
    <property type="term" value="F:fructose transmembrane transporter activity"/>
    <property type="evidence" value="ECO:0007669"/>
    <property type="project" value="UniProtKB-ARBA"/>
</dbReference>
<evidence type="ECO:0000313" key="11">
    <source>
        <dbReference type="Proteomes" id="UP000597762"/>
    </source>
</evidence>
<evidence type="ECO:0000259" key="9">
    <source>
        <dbReference type="PROSITE" id="PS50850"/>
    </source>
</evidence>
<dbReference type="FunFam" id="1.20.1250.20:FF:001511">
    <property type="entry name" value="Solute carrier family 2, facilitated glucose transporter member 5"/>
    <property type="match status" value="1"/>
</dbReference>
<evidence type="ECO:0000256" key="2">
    <source>
        <dbReference type="ARBA" id="ARBA00022448"/>
    </source>
</evidence>
<evidence type="ECO:0000256" key="1">
    <source>
        <dbReference type="ARBA" id="ARBA00004651"/>
    </source>
</evidence>
<feature type="transmembrane region" description="Helical" evidence="8">
    <location>
        <begin position="100"/>
        <end position="120"/>
    </location>
</feature>
<keyword evidence="11" id="KW-1185">Reference proteome</keyword>
<keyword evidence="5 8" id="KW-1133">Transmembrane helix</keyword>
<sequence>MEEMPKQGKKVTPTLIFSVFIAVFGNSLLYGYNIGVINTPAKIIMNFYNETFSERNNEVPSANFIRLQWSLTVSLFVATGMIGSFVSGLIADRIGRKKGMIYITFIMFIAGLFGGIPKIAKSPECLMISRALVGLHSGINIGLASLYLAEISPKSIRGAVGTCHQLAITIGILLAQIMGIKEMLGTPELWPVLFAFNAFPSLVCLIFMPFCPESPRYLAVKLKKVEHAEEALKKFRGTSDVSEELEEMNLEASKLPEAPFKVKELLTSRVHRLPVIIACLMMVFQQWSGINAVFSYSDFIFTQAQVKAIYIPYAIVGTGFINVIATIIVVPLMEKLGRRPLLLFPMVVMILSMLILSIFLNLQENVAYQSQHGWMAVCSIIVMHTYIVGFALGLGPIPFNLVSELFTQAPRAAAMSMSLVFNWVTNFILLLTFPFLQVALGPYTFILFIVILTIAVTFIFFFVPETKNKTFEEIAQILAAGKVWKQRGSIVQANVNGEGDPMDTTKI</sequence>
<dbReference type="PANTHER" id="PTHR23503">
    <property type="entry name" value="SOLUTE CARRIER FAMILY 2"/>
    <property type="match status" value="1"/>
</dbReference>
<accession>A0A812CW29</accession>
<feature type="transmembrane region" description="Helical" evidence="8">
    <location>
        <begin position="310"/>
        <end position="330"/>
    </location>
</feature>
<feature type="transmembrane region" description="Helical" evidence="8">
    <location>
        <begin position="442"/>
        <end position="463"/>
    </location>
</feature>
<evidence type="ECO:0000256" key="5">
    <source>
        <dbReference type="ARBA" id="ARBA00022989"/>
    </source>
</evidence>
<comment type="subcellular location">
    <subcellularLocation>
        <location evidence="1">Cell membrane</location>
        <topology evidence="1">Multi-pass membrane protein</topology>
    </subcellularLocation>
</comment>
<dbReference type="InterPro" id="IPR045263">
    <property type="entry name" value="GLUT"/>
</dbReference>
<dbReference type="InterPro" id="IPR003663">
    <property type="entry name" value="Sugar/inositol_transpt"/>
</dbReference>
<feature type="transmembrane region" description="Helical" evidence="8">
    <location>
        <begin position="189"/>
        <end position="211"/>
    </location>
</feature>
<name>A0A812CW29_ACAPH</name>
<dbReference type="AlphaFoldDB" id="A0A812CW29"/>
<feature type="transmembrane region" description="Helical" evidence="8">
    <location>
        <begin position="12"/>
        <end position="32"/>
    </location>
</feature>
<feature type="domain" description="Major facilitator superfamily (MFS) profile" evidence="9">
    <location>
        <begin position="19"/>
        <end position="467"/>
    </location>
</feature>
<dbReference type="Gene3D" id="1.20.1250.20">
    <property type="entry name" value="MFS general substrate transporter like domains"/>
    <property type="match status" value="1"/>
</dbReference>
<dbReference type="InterPro" id="IPR036259">
    <property type="entry name" value="MFS_trans_sf"/>
</dbReference>